<evidence type="ECO:0000256" key="1">
    <source>
        <dbReference type="SAM" id="MobiDB-lite"/>
    </source>
</evidence>
<feature type="compositionally biased region" description="Basic and acidic residues" evidence="1">
    <location>
        <begin position="313"/>
        <end position="323"/>
    </location>
</feature>
<feature type="region of interest" description="Disordered" evidence="1">
    <location>
        <begin position="291"/>
        <end position="419"/>
    </location>
</feature>
<keyword evidence="5" id="KW-1185">Reference proteome</keyword>
<feature type="compositionally biased region" description="Low complexity" evidence="1">
    <location>
        <begin position="350"/>
        <end position="397"/>
    </location>
</feature>
<feature type="chain" id="PRO_5030836126" evidence="2">
    <location>
        <begin position="29"/>
        <end position="737"/>
    </location>
</feature>
<feature type="region of interest" description="Disordered" evidence="1">
    <location>
        <begin position="611"/>
        <end position="644"/>
    </location>
</feature>
<reference evidence="4 5" key="1">
    <citation type="submission" date="2020-08" db="EMBL/GenBank/DDBJ databases">
        <title>Functional genomics of gut bacteria from endangered species of beetles.</title>
        <authorList>
            <person name="Carlos-Shanley C."/>
        </authorList>
    </citation>
    <scope>NUCLEOTIDE SEQUENCE [LARGE SCALE GENOMIC DNA]</scope>
    <source>
        <strain evidence="4 5">S00245</strain>
    </source>
</reference>
<dbReference type="PROSITE" id="PS51724">
    <property type="entry name" value="SPOR"/>
    <property type="match status" value="1"/>
</dbReference>
<evidence type="ECO:0000259" key="3">
    <source>
        <dbReference type="PROSITE" id="PS51724"/>
    </source>
</evidence>
<evidence type="ECO:0000313" key="5">
    <source>
        <dbReference type="Proteomes" id="UP000555448"/>
    </source>
</evidence>
<accession>A0A7W7K923</accession>
<dbReference type="AlphaFoldDB" id="A0A7W7K923"/>
<dbReference type="PROSITE" id="PS51257">
    <property type="entry name" value="PROKAR_LIPOPROTEIN"/>
    <property type="match status" value="1"/>
</dbReference>
<feature type="signal peptide" evidence="2">
    <location>
        <begin position="1"/>
        <end position="28"/>
    </location>
</feature>
<sequence length="737" mass="75651">MKFRRSLAAWLASVAFVSVGACASAALAQSLPTVSRPVVQRTASPESQRLNAALARIARDPRDFQALIEAGEAANTMGDPEAAAGFYNRADGISPNNPRIKAGLARALVLQGNPTKAIPLFALAEAGGSALDVTADRGLAYDLVGDPVTAQRYYRTALSRRDDDEVRRRLGVSLAIAGDAAGAEAMLMPLLRKQDKPGWRSHAFALAIEGKTKEAVDTVNAILPGILAQSVTPYLRYMPRLTRAQQAAAANLGKFPRASEIGRDDPAIAAYTPTAPRLASADAALIPQGKALGSGRARTQASEARPLTGAQRRAQERAARLARAEANPRVAPPEPRPAIDRDGELPPIGATSATLAASAPARTSTTPPLPSTATPTPTPTATRVASAAAVPSARTFPAPAPAPAEAPRQTFTPVSPARAATVRTGSIQLPASTLASSNPVPASTPAPAPAPASALAASTPALASAPVPVPAASTPALTSAPTRPVAVPGFDLGRLAASTPAAASETPPDPVPLEKIFADLGAPSATAVPVAGAVDIRSIARAQALPQRTPEVVRPDTPKADILEAGQAKAGKSKADAAKLAAEKAKADTSKAAGKKGVATRLADAEDAVADDAKAGAKDKKADARKADARKADAKKADAKKAAPSHPSRIWVQIGVGRDQSAIAFDWRRFVKTEPTLFKGRQASVSDMGRTNRILVGPFETQKAANAFVAQAKKAELGGAFVWTSPAGQVVDPLGAK</sequence>
<dbReference type="RefSeq" id="WP_246381418.1">
    <property type="nucleotide sequence ID" value="NZ_JACHLR010000006.1"/>
</dbReference>
<dbReference type="Proteomes" id="UP000555448">
    <property type="component" value="Unassembled WGS sequence"/>
</dbReference>
<dbReference type="Pfam" id="PF14559">
    <property type="entry name" value="TPR_19"/>
    <property type="match status" value="1"/>
</dbReference>
<protein>
    <submittedName>
        <fullName evidence="4">Tetratricopeptide (TPR) repeat protein</fullName>
    </submittedName>
</protein>
<feature type="region of interest" description="Disordered" evidence="1">
    <location>
        <begin position="432"/>
        <end position="452"/>
    </location>
</feature>
<feature type="compositionally biased region" description="Basic and acidic residues" evidence="1">
    <location>
        <begin position="611"/>
        <end position="641"/>
    </location>
</feature>
<dbReference type="InterPro" id="IPR036680">
    <property type="entry name" value="SPOR-like_sf"/>
</dbReference>
<dbReference type="SUPFAM" id="SSF110997">
    <property type="entry name" value="Sporulation related repeat"/>
    <property type="match status" value="1"/>
</dbReference>
<evidence type="ECO:0000313" key="4">
    <source>
        <dbReference type="EMBL" id="MBB4858475.1"/>
    </source>
</evidence>
<dbReference type="EMBL" id="JACHLR010000006">
    <property type="protein sequence ID" value="MBB4858475.1"/>
    <property type="molecule type" value="Genomic_DNA"/>
</dbReference>
<proteinExistence type="predicted"/>
<dbReference type="GO" id="GO:0042834">
    <property type="term" value="F:peptidoglycan binding"/>
    <property type="evidence" value="ECO:0007669"/>
    <property type="project" value="InterPro"/>
</dbReference>
<comment type="caution">
    <text evidence="4">The sequence shown here is derived from an EMBL/GenBank/DDBJ whole genome shotgun (WGS) entry which is preliminary data.</text>
</comment>
<evidence type="ECO:0000256" key="2">
    <source>
        <dbReference type="SAM" id="SignalP"/>
    </source>
</evidence>
<keyword evidence="2" id="KW-0732">Signal</keyword>
<dbReference type="SUPFAM" id="SSF48452">
    <property type="entry name" value="TPR-like"/>
    <property type="match status" value="1"/>
</dbReference>
<organism evidence="4 5">
    <name type="scientific">Novosphingobium chloroacetimidivorans</name>
    <dbReference type="NCBI Taxonomy" id="1428314"/>
    <lineage>
        <taxon>Bacteria</taxon>
        <taxon>Pseudomonadati</taxon>
        <taxon>Pseudomonadota</taxon>
        <taxon>Alphaproteobacteria</taxon>
        <taxon>Sphingomonadales</taxon>
        <taxon>Sphingomonadaceae</taxon>
        <taxon>Novosphingobium</taxon>
    </lineage>
</organism>
<feature type="domain" description="SPOR" evidence="3">
    <location>
        <begin position="644"/>
        <end position="726"/>
    </location>
</feature>
<dbReference type="Pfam" id="PF05036">
    <property type="entry name" value="SPOR"/>
    <property type="match status" value="1"/>
</dbReference>
<name>A0A7W7K923_9SPHN</name>
<dbReference type="InterPro" id="IPR007730">
    <property type="entry name" value="SPOR-like_dom"/>
</dbReference>
<gene>
    <name evidence="4" type="ORF">HNO88_001798</name>
</gene>
<dbReference type="Gene3D" id="1.25.40.10">
    <property type="entry name" value="Tetratricopeptide repeat domain"/>
    <property type="match status" value="1"/>
</dbReference>
<dbReference type="InterPro" id="IPR011990">
    <property type="entry name" value="TPR-like_helical_dom_sf"/>
</dbReference>